<dbReference type="EMBL" id="OZ035828">
    <property type="protein sequence ID" value="CAL1609696.1"/>
    <property type="molecule type" value="Genomic_DNA"/>
</dbReference>
<keyword evidence="2" id="KW-1185">Reference proteome</keyword>
<dbReference type="Proteomes" id="UP001497482">
    <property type="component" value="Chromosome 6"/>
</dbReference>
<protein>
    <submittedName>
        <fullName evidence="1">Uncharacterized protein</fullName>
    </submittedName>
</protein>
<organism evidence="1 2">
    <name type="scientific">Knipowitschia caucasica</name>
    <name type="common">Caucasian dwarf goby</name>
    <name type="synonym">Pomatoschistus caucasicus</name>
    <dbReference type="NCBI Taxonomy" id="637954"/>
    <lineage>
        <taxon>Eukaryota</taxon>
        <taxon>Metazoa</taxon>
        <taxon>Chordata</taxon>
        <taxon>Craniata</taxon>
        <taxon>Vertebrata</taxon>
        <taxon>Euteleostomi</taxon>
        <taxon>Actinopterygii</taxon>
        <taxon>Neopterygii</taxon>
        <taxon>Teleostei</taxon>
        <taxon>Neoteleostei</taxon>
        <taxon>Acanthomorphata</taxon>
        <taxon>Gobiaria</taxon>
        <taxon>Gobiiformes</taxon>
        <taxon>Gobioidei</taxon>
        <taxon>Gobiidae</taxon>
        <taxon>Gobiinae</taxon>
        <taxon>Knipowitschia</taxon>
    </lineage>
</organism>
<name>A0AAV2M8V2_KNICA</name>
<gene>
    <name evidence="1" type="ORF">KC01_LOCUS36388</name>
</gene>
<dbReference type="AlphaFoldDB" id="A0AAV2M8V2"/>
<sequence length="100" mass="11026">MLRTFTHRRAASCRDADAARGSAEGSVPMIPFSCQRMNVSGLSFCLQLIQDNHITHFRWIFSAQRLCIITAAPPRLSAALRLKDGLETPINVFYSGSGCP</sequence>
<evidence type="ECO:0000313" key="1">
    <source>
        <dbReference type="EMBL" id="CAL1609696.1"/>
    </source>
</evidence>
<evidence type="ECO:0000313" key="2">
    <source>
        <dbReference type="Proteomes" id="UP001497482"/>
    </source>
</evidence>
<reference evidence="1 2" key="1">
    <citation type="submission" date="2024-04" db="EMBL/GenBank/DDBJ databases">
        <authorList>
            <person name="Waldvogel A.-M."/>
            <person name="Schoenle A."/>
        </authorList>
    </citation>
    <scope>NUCLEOTIDE SEQUENCE [LARGE SCALE GENOMIC DNA]</scope>
</reference>
<proteinExistence type="predicted"/>
<accession>A0AAV2M8V2</accession>